<organism evidence="2 3">
    <name type="scientific">Amycolatopsis rhizosphaerae</name>
    <dbReference type="NCBI Taxonomy" id="2053003"/>
    <lineage>
        <taxon>Bacteria</taxon>
        <taxon>Bacillati</taxon>
        <taxon>Actinomycetota</taxon>
        <taxon>Actinomycetes</taxon>
        <taxon>Pseudonocardiales</taxon>
        <taxon>Pseudonocardiaceae</taxon>
        <taxon>Amycolatopsis</taxon>
    </lineage>
</organism>
<feature type="domain" description="pPIWI-RE RNaseH" evidence="1">
    <location>
        <begin position="3"/>
        <end position="40"/>
    </location>
</feature>
<name>A0A558DLP5_9PSEU</name>
<gene>
    <name evidence="2" type="ORF">FNH05_01975</name>
</gene>
<reference evidence="2 3" key="1">
    <citation type="submission" date="2019-07" db="EMBL/GenBank/DDBJ databases">
        <authorList>
            <person name="Duangmal K."/>
            <person name="Teo W.F.A."/>
        </authorList>
    </citation>
    <scope>NUCLEOTIDE SEQUENCE [LARGE SCALE GENOMIC DNA]</scope>
    <source>
        <strain evidence="2 3">TBRC 6029</strain>
    </source>
</reference>
<evidence type="ECO:0000313" key="2">
    <source>
        <dbReference type="EMBL" id="TVT61918.1"/>
    </source>
</evidence>
<proteinExistence type="predicted"/>
<dbReference type="Proteomes" id="UP000320011">
    <property type="component" value="Unassembled WGS sequence"/>
</dbReference>
<protein>
    <submittedName>
        <fullName evidence="2">DUF3893 domain-containing protein</fullName>
    </submittedName>
</protein>
<comment type="caution">
    <text evidence="2">The sequence shown here is derived from an EMBL/GenBank/DDBJ whole genome shotgun (WGS) entry which is preliminary data.</text>
</comment>
<sequence>MRSWAALTHDLRWATPHYDYSISLPWPLAVAKQIAQYVMPLDLLDDVDEIEADISSPVDDGN</sequence>
<dbReference type="InterPro" id="IPR024996">
    <property type="entry name" value="RNaseH_pPIWI_RE"/>
</dbReference>
<accession>A0A558DLP5</accession>
<dbReference type="RefSeq" id="WP_144585374.1">
    <property type="nucleotide sequence ID" value="NZ_VJWX01000008.1"/>
</dbReference>
<dbReference type="AlphaFoldDB" id="A0A558DLP5"/>
<reference evidence="2 3" key="2">
    <citation type="submission" date="2019-08" db="EMBL/GenBank/DDBJ databases">
        <title>Amycolatopsis acidicola sp. nov., isolated from peat swamp forest soil.</title>
        <authorList>
            <person name="Srisuk N."/>
        </authorList>
    </citation>
    <scope>NUCLEOTIDE SEQUENCE [LARGE SCALE GENOMIC DNA]</scope>
    <source>
        <strain evidence="2 3">TBRC 6029</strain>
    </source>
</reference>
<dbReference type="EMBL" id="VJWX01000008">
    <property type="protein sequence ID" value="TVT61918.1"/>
    <property type="molecule type" value="Genomic_DNA"/>
</dbReference>
<keyword evidence="3" id="KW-1185">Reference proteome</keyword>
<dbReference type="Pfam" id="PF13032">
    <property type="entry name" value="RNaseH_pPIWI_RE"/>
    <property type="match status" value="1"/>
</dbReference>
<evidence type="ECO:0000313" key="3">
    <source>
        <dbReference type="Proteomes" id="UP000320011"/>
    </source>
</evidence>
<dbReference type="OrthoDB" id="3199411at2"/>
<evidence type="ECO:0000259" key="1">
    <source>
        <dbReference type="Pfam" id="PF13032"/>
    </source>
</evidence>